<keyword evidence="1" id="KW-0732">Signal</keyword>
<dbReference type="Proteomes" id="UP000076577">
    <property type="component" value="Unassembled WGS sequence"/>
</dbReference>
<reference evidence="2 3" key="1">
    <citation type="journal article" date="2016" name="Front. Microbiol.">
        <title>Comparative Genomic Analysis Reveals a Diverse Repertoire of Genes Involved in Prokaryote-Eukaryote Interactions within the Pseudovibrio Genus.</title>
        <authorList>
            <person name="Romano S."/>
            <person name="Fernandez-Guerra A."/>
            <person name="Reen F.J."/>
            <person name="Glockner F.O."/>
            <person name="Crowley S.P."/>
            <person name="O'Sullivan O."/>
            <person name="Cotter P.D."/>
            <person name="Adams C."/>
            <person name="Dobson A.D."/>
            <person name="O'Gara F."/>
        </authorList>
    </citation>
    <scope>NUCLEOTIDE SEQUENCE [LARGE SCALE GENOMIC DNA]</scope>
    <source>
        <strain evidence="2 3">Ad2</strain>
    </source>
</reference>
<dbReference type="STRING" id="989403.SAMN05421798_10545"/>
<dbReference type="AlphaFoldDB" id="A0A166AID8"/>
<evidence type="ECO:0000313" key="3">
    <source>
        <dbReference type="Proteomes" id="UP000076577"/>
    </source>
</evidence>
<proteinExistence type="predicted"/>
<dbReference type="PATRIC" id="fig|989403.3.peg.465"/>
<accession>A0A166AID8</accession>
<feature type="chain" id="PRO_5007870635" evidence="1">
    <location>
        <begin position="25"/>
        <end position="100"/>
    </location>
</feature>
<keyword evidence="3" id="KW-1185">Reference proteome</keyword>
<feature type="signal peptide" evidence="1">
    <location>
        <begin position="1"/>
        <end position="24"/>
    </location>
</feature>
<protein>
    <submittedName>
        <fullName evidence="2">Uncharacterized protein</fullName>
    </submittedName>
</protein>
<sequence>MRNVSTLILAGTFLSVSWYTPANAQVRPDTRNMTCEQARQLVIDDGGVLLSTGPRTFDRYVSGVRYCEYNEILQRRWVQTTDDHTCLVGFSCKPRTHEDQ</sequence>
<evidence type="ECO:0000256" key="1">
    <source>
        <dbReference type="SAM" id="SignalP"/>
    </source>
</evidence>
<name>A0A166AID8_9HYPH</name>
<organism evidence="2 3">
    <name type="scientific">Pseudovibrio axinellae</name>
    <dbReference type="NCBI Taxonomy" id="989403"/>
    <lineage>
        <taxon>Bacteria</taxon>
        <taxon>Pseudomonadati</taxon>
        <taxon>Pseudomonadota</taxon>
        <taxon>Alphaproteobacteria</taxon>
        <taxon>Hyphomicrobiales</taxon>
        <taxon>Stappiaceae</taxon>
        <taxon>Pseudovibrio</taxon>
    </lineage>
</organism>
<comment type="caution">
    <text evidence="2">The sequence shown here is derived from an EMBL/GenBank/DDBJ whole genome shotgun (WGS) entry which is preliminary data.</text>
</comment>
<evidence type="ECO:0000313" key="2">
    <source>
        <dbReference type="EMBL" id="KZL21155.1"/>
    </source>
</evidence>
<dbReference type="EMBL" id="LMCB01000004">
    <property type="protein sequence ID" value="KZL21155.1"/>
    <property type="molecule type" value="Genomic_DNA"/>
</dbReference>
<gene>
    <name evidence="2" type="ORF">PsAD2_00441</name>
</gene>